<dbReference type="Gene3D" id="3.40.50.10320">
    <property type="entry name" value="LmbE-like"/>
    <property type="match status" value="1"/>
</dbReference>
<evidence type="ECO:0000313" key="6">
    <source>
        <dbReference type="EMBL" id="CAE7149439.1"/>
    </source>
</evidence>
<dbReference type="OrthoDB" id="6428749at2759"/>
<keyword evidence="4" id="KW-0812">Transmembrane</keyword>
<dbReference type="EMBL" id="CAJNIZ010000001">
    <property type="protein sequence ID" value="CAE7149439.1"/>
    <property type="molecule type" value="Genomic_DNA"/>
</dbReference>
<dbReference type="PROSITE" id="PS51462">
    <property type="entry name" value="NUDIX"/>
    <property type="match status" value="1"/>
</dbReference>
<dbReference type="Proteomes" id="UP000649617">
    <property type="component" value="Unassembled WGS sequence"/>
</dbReference>
<feature type="transmembrane region" description="Helical" evidence="4">
    <location>
        <begin position="712"/>
        <end position="737"/>
    </location>
</feature>
<dbReference type="InterPro" id="IPR003737">
    <property type="entry name" value="GlcNAc_PI_deacetylase-related"/>
</dbReference>
<feature type="transmembrane region" description="Helical" evidence="4">
    <location>
        <begin position="618"/>
        <end position="636"/>
    </location>
</feature>
<feature type="transmembrane region" description="Helical" evidence="4">
    <location>
        <begin position="648"/>
        <end position="665"/>
    </location>
</feature>
<dbReference type="Pfam" id="PF01425">
    <property type="entry name" value="Amidase"/>
    <property type="match status" value="1"/>
</dbReference>
<dbReference type="InterPro" id="IPR020556">
    <property type="entry name" value="Amidase_CS"/>
</dbReference>
<keyword evidence="4" id="KW-0472">Membrane</keyword>
<dbReference type="InterPro" id="IPR015797">
    <property type="entry name" value="NUDIX_hydrolase-like_dom_sf"/>
</dbReference>
<proteinExistence type="inferred from homology"/>
<dbReference type="InterPro" id="IPR023631">
    <property type="entry name" value="Amidase_dom"/>
</dbReference>
<dbReference type="GO" id="GO:0000225">
    <property type="term" value="F:N-acetylglucosaminylphosphatidylinositol deacetylase activity"/>
    <property type="evidence" value="ECO:0007669"/>
    <property type="project" value="UniProtKB-EC"/>
</dbReference>
<accession>A0A812IRP3</accession>
<evidence type="ECO:0000256" key="1">
    <source>
        <dbReference type="ARBA" id="ARBA00006066"/>
    </source>
</evidence>
<dbReference type="Pfam" id="PF00293">
    <property type="entry name" value="NUDIX"/>
    <property type="match status" value="1"/>
</dbReference>
<dbReference type="InterPro" id="IPR000086">
    <property type="entry name" value="NUDIX_hydrolase_dom"/>
</dbReference>
<gene>
    <name evidence="6" type="ORF">SPIL2461_LOCUS129</name>
</gene>
<evidence type="ECO:0000256" key="4">
    <source>
        <dbReference type="SAM" id="Phobius"/>
    </source>
</evidence>
<organism evidence="6 7">
    <name type="scientific">Symbiodinium pilosum</name>
    <name type="common">Dinoflagellate</name>
    <dbReference type="NCBI Taxonomy" id="2952"/>
    <lineage>
        <taxon>Eukaryota</taxon>
        <taxon>Sar</taxon>
        <taxon>Alveolata</taxon>
        <taxon>Dinophyceae</taxon>
        <taxon>Suessiales</taxon>
        <taxon>Symbiodiniaceae</taxon>
        <taxon>Symbiodinium</taxon>
    </lineage>
</organism>
<evidence type="ECO:0000256" key="3">
    <source>
        <dbReference type="ARBA" id="ARBA00012176"/>
    </source>
</evidence>
<comment type="caution">
    <text evidence="6">The sequence shown here is derived from an EMBL/GenBank/DDBJ whole genome shotgun (WGS) entry which is preliminary data.</text>
</comment>
<sequence length="888" mass="96516">MPLDHALKLCRDLQRGDQSAVDVMQQTYTRINEINPQVNALVNLLDPDEALALAQQADAVPVAERGPLHGLPMATKDAVDVAGFPTTKGFTPWAKKIARKDDAQAARLRNAGALFIGHTNMPEFGLGSNTFNSLFGQTLNPYDLNKTCGGSSGGAAVALATRMLVLADGSDMGGSLRNPASFCNVVGLRPSIGRTPKGDGFGWLGRLTTTGPMATNVADTALLFSVQAGPDPTDPLTLNEPGEVFLDALQPRQDLNGLRIGYCPSIGDAPVEPAVAAVIAKAADTMANLGAEVIETHPPLDQAMGVFQVMRAAALANLGHALNLTMPDWKTKAKSTAVWNIEKGLALSAADIYAAELRRTRIYADCVEFFSSFDALILPAAQVAPFDKDIEWIEAINETPMATYIDWMTVCCAVTVTGLPAISVPAGFTATGLPVAETFSLRHMTTPPAEPVSDKKRLMVITAHPDDAEFNAGGLMLKWASAEQELLILCLTDGSAGHHELATEDLASIRQEEARNAADLLGAKVVIWDVRDGELEATINLRKQLIGDIRAFRPDLILTHRTADYHPDHRACAQLVMDACYLLQVPNIAPSYPVLQNIPPVLMFADRFQYPRPFQPDWIGIATFLGSSLAAGYMLASNYAALGQRRMAIYSLWGSLVLVLAFVLLPGQLSASAPIAIAIMIGQVVLVLAIANKLQGPMFASFVEMGGQYFPMWRTIVVGIGASFVLVFVWVVLVSLFGGDLAQAPGPAGETAFRSRYKTARCVLRFEDQFLLAIHSSFWARTHKRWGLPGGNIERGEAPADAVRRELEEELELYMTDFTEIGAYHYKGNDHMVYGADVDYRISNYDDTELLDLDWFDLSRLQTLDNERKLHAGYELQAVRQFIALHDH</sequence>
<dbReference type="PROSITE" id="PS00571">
    <property type="entry name" value="AMIDASES"/>
    <property type="match status" value="1"/>
</dbReference>
<dbReference type="Pfam" id="PF02585">
    <property type="entry name" value="PIG-L"/>
    <property type="match status" value="1"/>
</dbReference>
<evidence type="ECO:0000256" key="2">
    <source>
        <dbReference type="ARBA" id="ARBA00009199"/>
    </source>
</evidence>
<comment type="similarity">
    <text evidence="1">Belongs to the PIGL family.</text>
</comment>
<dbReference type="EC" id="3.5.1.89" evidence="3"/>
<name>A0A812IRP3_SYMPI</name>
<comment type="similarity">
    <text evidence="2">Belongs to the amidase family.</text>
</comment>
<dbReference type="InterPro" id="IPR000120">
    <property type="entry name" value="Amidase"/>
</dbReference>
<dbReference type="PANTHER" id="PTHR11895">
    <property type="entry name" value="TRANSAMIDASE"/>
    <property type="match status" value="1"/>
</dbReference>
<dbReference type="SUPFAM" id="SSF55811">
    <property type="entry name" value="Nudix"/>
    <property type="match status" value="1"/>
</dbReference>
<protein>
    <recommendedName>
        <fullName evidence="3">N-acetylglucosaminylphosphatidylinositol deacetylase</fullName>
        <ecNumber evidence="3">3.5.1.89</ecNumber>
    </recommendedName>
</protein>
<keyword evidence="4" id="KW-1133">Transmembrane helix</keyword>
<keyword evidence="7" id="KW-1185">Reference proteome</keyword>
<feature type="transmembrane region" description="Helical" evidence="4">
    <location>
        <begin position="671"/>
        <end position="691"/>
    </location>
</feature>
<dbReference type="SUPFAM" id="SSF102588">
    <property type="entry name" value="LmbE-like"/>
    <property type="match status" value="1"/>
</dbReference>
<dbReference type="InterPro" id="IPR036928">
    <property type="entry name" value="AS_sf"/>
</dbReference>
<evidence type="ECO:0000259" key="5">
    <source>
        <dbReference type="PROSITE" id="PS51462"/>
    </source>
</evidence>
<evidence type="ECO:0000313" key="7">
    <source>
        <dbReference type="Proteomes" id="UP000649617"/>
    </source>
</evidence>
<dbReference type="SUPFAM" id="SSF75304">
    <property type="entry name" value="Amidase signature (AS) enzymes"/>
    <property type="match status" value="1"/>
</dbReference>
<reference evidence="6" key="1">
    <citation type="submission" date="2021-02" db="EMBL/GenBank/DDBJ databases">
        <authorList>
            <person name="Dougan E. K."/>
            <person name="Rhodes N."/>
            <person name="Thang M."/>
            <person name="Chan C."/>
        </authorList>
    </citation>
    <scope>NUCLEOTIDE SEQUENCE</scope>
</reference>
<feature type="domain" description="Nudix hydrolase" evidence="5">
    <location>
        <begin position="755"/>
        <end position="878"/>
    </location>
</feature>
<dbReference type="Gene3D" id="3.90.1300.10">
    <property type="entry name" value="Amidase signature (AS) domain"/>
    <property type="match status" value="1"/>
</dbReference>
<dbReference type="AlphaFoldDB" id="A0A812IRP3"/>
<dbReference type="Gene3D" id="3.90.79.10">
    <property type="entry name" value="Nucleoside Triphosphate Pyrophosphohydrolase"/>
    <property type="match status" value="1"/>
</dbReference>
<dbReference type="InterPro" id="IPR024078">
    <property type="entry name" value="LmbE-like_dom_sf"/>
</dbReference>
<dbReference type="PANTHER" id="PTHR11895:SF76">
    <property type="entry name" value="INDOLEACETAMIDE HYDROLASE"/>
    <property type="match status" value="1"/>
</dbReference>